<keyword evidence="3" id="KW-1185">Reference proteome</keyword>
<evidence type="ECO:0000313" key="3">
    <source>
        <dbReference type="Proteomes" id="UP000502964"/>
    </source>
</evidence>
<organism evidence="2">
    <name type="scientific">Hainan oligodon formosanus arterivirus</name>
    <dbReference type="NCBI Taxonomy" id="2116440"/>
    <lineage>
        <taxon>Viruses</taxon>
        <taxon>Riboviria</taxon>
        <taxon>Orthornavirae</taxon>
        <taxon>Pisuviricota</taxon>
        <taxon>Pisoniviricetes</taxon>
        <taxon>Nidovirales</taxon>
        <taxon>Arnidovirineae</taxon>
        <taxon>Olifoviridae</taxon>
        <taxon>Gofosavirinae</taxon>
        <taxon>Kukrinivirus</taxon>
        <taxon>Kukrinivirus oligodontis</taxon>
        <taxon>Oligodon snake nidovirus 1</taxon>
    </lineage>
</organism>
<evidence type="ECO:0000313" key="2">
    <source>
        <dbReference type="EMBL" id="AVM87316.1"/>
    </source>
</evidence>
<dbReference type="GeneID" id="54124732"/>
<keyword evidence="1" id="KW-0812">Transmembrane</keyword>
<keyword evidence="1" id="KW-0472">Membrane</keyword>
<dbReference type="KEGG" id="vg:54124732"/>
<accession>A0A2P1GMT4</accession>
<sequence length="334" mass="37836">MALICSTLATIAVLNFSIPNTPQPVIPKYSYVDHHESLLNFTCLAGHRGTFARLYCAYRQPSIYRDDDLNTFLSTSGEKLNHFHSSSDGSGTLKSFAAAYTHFAKKFAYNCPSYETTFEHWLLMTHSDDELDMIFGIKGTHHPSGFGASFTNCFKHDSINLCFRRDSEYLAQSHLTCNLWYTTSIKCAQYASTRALDQKQRLLFFTQLHRQQYDNITHQIIENWKTDQGILHNITLQLVLQAVISFLHPIVVQKPNDTQLYLCANLQQNTTSTTGTHKVTHLSVKHIDNHLHASNNITGSIQAVFVKIDYNFVVANVGFFACGLYIVVYISSNS</sequence>
<reference evidence="2" key="1">
    <citation type="journal article" date="2018" name="Nature">
        <title>The evolutionary history of vertebrate RNA viruses.</title>
        <authorList>
            <person name="Shi M."/>
            <person name="Lin X.D."/>
            <person name="Chen X."/>
            <person name="Tian J.H."/>
            <person name="Chen L.J."/>
            <person name="Li K."/>
            <person name="Wang W."/>
            <person name="Eden J.S."/>
            <person name="Shen J.J."/>
            <person name="Liu L."/>
            <person name="Holmes E.C."/>
            <person name="Zhang Y.Z."/>
        </authorList>
    </citation>
    <scope>NUCLEOTIDE SEQUENCE [LARGE SCALE GENOMIC DNA]</scope>
    <source>
        <strain evidence="2">LPSF32245</strain>
    </source>
</reference>
<evidence type="ECO:0000256" key="1">
    <source>
        <dbReference type="SAM" id="Phobius"/>
    </source>
</evidence>
<name>A0A2P1GMT4_9NIDO</name>
<dbReference type="RefSeq" id="YP_009755857.1">
    <property type="nucleotide sequence ID" value="NC_046958.1"/>
</dbReference>
<dbReference type="Proteomes" id="UP000502964">
    <property type="component" value="Segment"/>
</dbReference>
<protein>
    <submittedName>
        <fullName evidence="2">Putative glycoprotein</fullName>
    </submittedName>
</protein>
<keyword evidence="1" id="KW-1133">Transmembrane helix</keyword>
<proteinExistence type="predicted"/>
<dbReference type="EMBL" id="MG600022">
    <property type="protein sequence ID" value="AVM87316.1"/>
    <property type="molecule type" value="Genomic_RNA"/>
</dbReference>
<feature type="transmembrane region" description="Helical" evidence="1">
    <location>
        <begin position="310"/>
        <end position="330"/>
    </location>
</feature>